<evidence type="ECO:0000313" key="16">
    <source>
        <dbReference type="Proteomes" id="UP000595847"/>
    </source>
</evidence>
<keyword evidence="10 12" id="KW-0472">Membrane</keyword>
<dbReference type="EC" id="3.4.21.89" evidence="4 12"/>
<dbReference type="InterPro" id="IPR019758">
    <property type="entry name" value="Pept_S26A_signal_pept_1_CS"/>
</dbReference>
<dbReference type="EMBL" id="CP066308">
    <property type="protein sequence ID" value="QQE76096.1"/>
    <property type="molecule type" value="Genomic_DNA"/>
</dbReference>
<feature type="transmembrane region" description="Helical" evidence="12">
    <location>
        <begin position="20"/>
        <end position="41"/>
    </location>
</feature>
<evidence type="ECO:0000256" key="1">
    <source>
        <dbReference type="ARBA" id="ARBA00000677"/>
    </source>
</evidence>
<evidence type="ECO:0000256" key="6">
    <source>
        <dbReference type="ARBA" id="ARBA00022670"/>
    </source>
</evidence>
<dbReference type="Proteomes" id="UP000595847">
    <property type="component" value="Chromosome"/>
</dbReference>
<keyword evidence="5" id="KW-1003">Cell membrane</keyword>
<dbReference type="PANTHER" id="PTHR43390:SF1">
    <property type="entry name" value="CHLOROPLAST PROCESSING PEPTIDASE"/>
    <property type="match status" value="1"/>
</dbReference>
<keyword evidence="17" id="KW-1185">Reference proteome</keyword>
<dbReference type="KEGG" id="bcop:JD108_09640"/>
<dbReference type="GO" id="GO:0004252">
    <property type="term" value="F:serine-type endopeptidase activity"/>
    <property type="evidence" value="ECO:0007669"/>
    <property type="project" value="InterPro"/>
</dbReference>
<evidence type="ECO:0000256" key="11">
    <source>
        <dbReference type="PIRSR" id="PIRSR600223-1"/>
    </source>
</evidence>
<proteinExistence type="inferred from homology"/>
<dbReference type="AlphaFoldDB" id="A0A7T5JQF9"/>
<comment type="similarity">
    <text evidence="3 12">Belongs to the peptidase S26 family.</text>
</comment>
<feature type="domain" description="Peptidase S26" evidence="13">
    <location>
        <begin position="15"/>
        <end position="176"/>
    </location>
</feature>
<comment type="catalytic activity">
    <reaction evidence="1 12">
        <text>Cleavage of hydrophobic, N-terminal signal or leader sequences from secreted and periplasmic proteins.</text>
        <dbReference type="EC" id="3.4.21.89"/>
    </reaction>
</comment>
<dbReference type="PRINTS" id="PR00727">
    <property type="entry name" value="LEADERPTASE"/>
</dbReference>
<feature type="active site" evidence="11">
    <location>
        <position position="45"/>
    </location>
</feature>
<keyword evidence="8 12" id="KW-0378">Hydrolase</keyword>
<dbReference type="RefSeq" id="WP_198829604.1">
    <property type="nucleotide sequence ID" value="NZ_CP066308.1"/>
</dbReference>
<dbReference type="GO" id="GO:0009003">
    <property type="term" value="F:signal peptidase activity"/>
    <property type="evidence" value="ECO:0007669"/>
    <property type="project" value="UniProtKB-EC"/>
</dbReference>
<dbReference type="PANTHER" id="PTHR43390">
    <property type="entry name" value="SIGNAL PEPTIDASE I"/>
    <property type="match status" value="1"/>
</dbReference>
<dbReference type="FunFam" id="2.10.109.10:FF:000008">
    <property type="entry name" value="Signal peptidase I"/>
    <property type="match status" value="1"/>
</dbReference>
<dbReference type="Pfam" id="PF10502">
    <property type="entry name" value="Peptidase_S26"/>
    <property type="match status" value="1"/>
</dbReference>
<evidence type="ECO:0000256" key="2">
    <source>
        <dbReference type="ARBA" id="ARBA00004401"/>
    </source>
</evidence>
<dbReference type="NCBIfam" id="TIGR02227">
    <property type="entry name" value="sigpep_I_bact"/>
    <property type="match status" value="1"/>
</dbReference>
<name>A0A7T5JQF9_9BACL</name>
<evidence type="ECO:0000256" key="10">
    <source>
        <dbReference type="ARBA" id="ARBA00023136"/>
    </source>
</evidence>
<evidence type="ECO:0000256" key="8">
    <source>
        <dbReference type="ARBA" id="ARBA00022801"/>
    </source>
</evidence>
<dbReference type="CDD" id="cd06530">
    <property type="entry name" value="S26_SPase_I"/>
    <property type="match status" value="1"/>
</dbReference>
<evidence type="ECO:0000313" key="17">
    <source>
        <dbReference type="Proteomes" id="UP000677234"/>
    </source>
</evidence>
<dbReference type="Proteomes" id="UP000677234">
    <property type="component" value="Chromosome"/>
</dbReference>
<dbReference type="InterPro" id="IPR019533">
    <property type="entry name" value="Peptidase_S26"/>
</dbReference>
<reference evidence="15" key="2">
    <citation type="submission" date="2021-04" db="EMBL/GenBank/DDBJ databases">
        <title>Brevibacillus composti FJAT-54423, complete genome.</title>
        <authorList>
            <person name="Tang R."/>
        </authorList>
    </citation>
    <scope>NUCLEOTIDE SEQUENCE</scope>
    <source>
        <strain evidence="15">FJAT-54424</strain>
    </source>
</reference>
<evidence type="ECO:0000313" key="14">
    <source>
        <dbReference type="EMBL" id="QQE76096.1"/>
    </source>
</evidence>
<evidence type="ECO:0000256" key="4">
    <source>
        <dbReference type="ARBA" id="ARBA00013208"/>
    </source>
</evidence>
<keyword evidence="6 12" id="KW-0645">Protease</keyword>
<evidence type="ECO:0000256" key="5">
    <source>
        <dbReference type="ARBA" id="ARBA00022475"/>
    </source>
</evidence>
<dbReference type="Gene3D" id="2.10.109.10">
    <property type="entry name" value="Umud Fragment, subunit A"/>
    <property type="match status" value="1"/>
</dbReference>
<protein>
    <recommendedName>
        <fullName evidence="4 12">Signal peptidase I</fullName>
        <ecNumber evidence="4 12">3.4.21.89</ecNumber>
    </recommendedName>
</protein>
<feature type="active site" evidence="11">
    <location>
        <position position="86"/>
    </location>
</feature>
<evidence type="ECO:0000256" key="7">
    <source>
        <dbReference type="ARBA" id="ARBA00022692"/>
    </source>
</evidence>
<keyword evidence="7 12" id="KW-0812">Transmembrane</keyword>
<reference evidence="14 16" key="1">
    <citation type="submission" date="2020-12" db="EMBL/GenBank/DDBJ databases">
        <title>strain FJAT-54423T represents a novel species of the genus Brevibacillus.</title>
        <authorList>
            <person name="Tang R."/>
        </authorList>
    </citation>
    <scope>NUCLEOTIDE SEQUENCE [LARGE SCALE GENOMIC DNA]</scope>
    <source>
        <strain evidence="14 16">FJAT-54423</strain>
    </source>
</reference>
<gene>
    <name evidence="14" type="primary">lepB</name>
    <name evidence="14" type="ORF">JD108_09640</name>
    <name evidence="15" type="ORF">KDJ56_09335</name>
</gene>
<dbReference type="InterPro" id="IPR000223">
    <property type="entry name" value="Pept_S26A_signal_pept_1"/>
</dbReference>
<comment type="subcellular location">
    <subcellularLocation>
        <location evidence="2">Cell membrane</location>
        <topology evidence="2">Single-pass type II membrane protein</topology>
    </subcellularLocation>
    <subcellularLocation>
        <location evidence="12">Membrane</location>
        <topology evidence="12">Single-pass type II membrane protein</topology>
    </subcellularLocation>
</comment>
<accession>A0A7T5JQF9</accession>
<dbReference type="EMBL" id="CP073708">
    <property type="protein sequence ID" value="QUO43125.1"/>
    <property type="molecule type" value="Genomic_DNA"/>
</dbReference>
<evidence type="ECO:0000259" key="13">
    <source>
        <dbReference type="Pfam" id="PF10502"/>
    </source>
</evidence>
<dbReference type="PROSITE" id="PS00761">
    <property type="entry name" value="SPASE_I_3"/>
    <property type="match status" value="1"/>
</dbReference>
<evidence type="ECO:0000256" key="9">
    <source>
        <dbReference type="ARBA" id="ARBA00022989"/>
    </source>
</evidence>
<dbReference type="GO" id="GO:0005886">
    <property type="term" value="C:plasma membrane"/>
    <property type="evidence" value="ECO:0007669"/>
    <property type="project" value="UniProtKB-SubCell"/>
</dbReference>
<dbReference type="InterPro" id="IPR036286">
    <property type="entry name" value="LexA/Signal_pep-like_sf"/>
</dbReference>
<evidence type="ECO:0000256" key="12">
    <source>
        <dbReference type="RuleBase" id="RU362042"/>
    </source>
</evidence>
<dbReference type="SUPFAM" id="SSF51306">
    <property type="entry name" value="LexA/Signal peptidase"/>
    <property type="match status" value="1"/>
</dbReference>
<dbReference type="GO" id="GO:0006465">
    <property type="term" value="P:signal peptide processing"/>
    <property type="evidence" value="ECO:0007669"/>
    <property type="project" value="InterPro"/>
</dbReference>
<keyword evidence="9 12" id="KW-1133">Transmembrane helix</keyword>
<evidence type="ECO:0000313" key="15">
    <source>
        <dbReference type="EMBL" id="QUO43125.1"/>
    </source>
</evidence>
<organism evidence="14 16">
    <name type="scientific">Brevibacillus composti</name>
    <dbReference type="NCBI Taxonomy" id="2796470"/>
    <lineage>
        <taxon>Bacteria</taxon>
        <taxon>Bacillati</taxon>
        <taxon>Bacillota</taxon>
        <taxon>Bacilli</taxon>
        <taxon>Bacillales</taxon>
        <taxon>Paenibacillaceae</taxon>
        <taxon>Brevibacillus</taxon>
    </lineage>
</organism>
<sequence>MSEEVASSRTKNEAWEWLKALGIAVFLAFVIRTFLFAPFIVDGDSMQYTLHNQEKLVVNKAIYYLSEPKRGDIVVFHAEARRDYIKRVIAVAGDTVEVKNDQLLINGKAVEEPYLEEKRKEAEEMGIPLTDDFGPIHIGEGQIFVMGDNRQDSHDSRAIGPVDLDQVVGRAEFVFWPLSGIRITR</sequence>
<evidence type="ECO:0000256" key="3">
    <source>
        <dbReference type="ARBA" id="ARBA00009370"/>
    </source>
</evidence>